<dbReference type="InterPro" id="IPR000160">
    <property type="entry name" value="GGDEF_dom"/>
</dbReference>
<dbReference type="AlphaFoldDB" id="A0A7S8C1G8"/>
<dbReference type="Proteomes" id="UP000593594">
    <property type="component" value="Chromosome"/>
</dbReference>
<dbReference type="PROSITE" id="PS50110">
    <property type="entry name" value="RESPONSE_REGULATORY"/>
    <property type="match status" value="2"/>
</dbReference>
<evidence type="ECO:0000313" key="7">
    <source>
        <dbReference type="Proteomes" id="UP000593594"/>
    </source>
</evidence>
<dbReference type="GO" id="GO:0043709">
    <property type="term" value="P:cell adhesion involved in single-species biofilm formation"/>
    <property type="evidence" value="ECO:0007669"/>
    <property type="project" value="TreeGrafter"/>
</dbReference>
<reference evidence="6 7" key="1">
    <citation type="submission" date="2020-06" db="EMBL/GenBank/DDBJ databases">
        <title>Genome sequence of 2 isolates from Red Sea Mangroves.</title>
        <authorList>
            <person name="Sefrji F."/>
            <person name="Michoud G."/>
            <person name="Merlino G."/>
            <person name="Daffonchio D."/>
        </authorList>
    </citation>
    <scope>NUCLEOTIDE SEQUENCE [LARGE SCALE GENOMIC DNA]</scope>
    <source>
        <strain evidence="6 7">R1DC25</strain>
    </source>
</reference>
<sequence>MSARILVVDDVPANVKILEAKLTAEYFDVMTAMSGPEALALAERHAPDIVLVDLVMPGMDGVEVCRRIKGNFRLQHVPVVMVTAHDEPEERLRGLESGADDFLVKPVDDTALFCRLRNLVRLKSAIDELRARASTGERMGLVDEVGPDLPLDRPARVMLVDDTGLLEADMDRGLKGHEVMAMHDPRRALDEAGERAVELVIVNLDGETFDGLRLCSQLRSAERTRHIPILLVVGETETDRLLRGLDMGVNDYLVRPVEPNELLARANTQIRRWRYTERLRRSVQRSMEMAIVDELTGFYNRRYMETHLGTLVDGAAHRSRPMAVLAIDVDFFKSVNDTYGHAVGDAVLKEIAGRIRANVRHLDLPCRVGGEEFIVVLPETDAQRAYRIAERVRTAISSSPFPASPEGPGVDISLSIGVAAFDGPDDTADRLLRRADQALYRAKRSGRNKVVGAIAAGPRPVGAGPAGEFQ</sequence>
<keyword evidence="3" id="KW-0597">Phosphoprotein</keyword>
<dbReference type="Gene3D" id="3.40.50.2300">
    <property type="match status" value="1"/>
</dbReference>
<dbReference type="GO" id="GO:0000160">
    <property type="term" value="P:phosphorelay signal transduction system"/>
    <property type="evidence" value="ECO:0007669"/>
    <property type="project" value="InterPro"/>
</dbReference>
<accession>A0A7S8C1G8</accession>
<comment type="caution">
    <text evidence="3">Lacks conserved residue(s) required for the propagation of feature annotation.</text>
</comment>
<dbReference type="RefSeq" id="WP_213162836.1">
    <property type="nucleotide sequence ID" value="NZ_CP058214.1"/>
</dbReference>
<feature type="domain" description="Response regulatory" evidence="4">
    <location>
        <begin position="4"/>
        <end position="120"/>
    </location>
</feature>
<feature type="modified residue" description="4-aspartylphosphate" evidence="3">
    <location>
        <position position="53"/>
    </location>
</feature>
<evidence type="ECO:0000313" key="6">
    <source>
        <dbReference type="EMBL" id="QPC41616.1"/>
    </source>
</evidence>
<keyword evidence="7" id="KW-1185">Reference proteome</keyword>
<dbReference type="EMBL" id="CP058214">
    <property type="protein sequence ID" value="QPC41616.1"/>
    <property type="molecule type" value="Genomic_DNA"/>
</dbReference>
<feature type="domain" description="GGDEF" evidence="5">
    <location>
        <begin position="320"/>
        <end position="455"/>
    </location>
</feature>
<dbReference type="InterPro" id="IPR011006">
    <property type="entry name" value="CheY-like_superfamily"/>
</dbReference>
<evidence type="ECO:0000256" key="2">
    <source>
        <dbReference type="ARBA" id="ARBA00034247"/>
    </source>
</evidence>
<proteinExistence type="predicted"/>
<dbReference type="SMART" id="SM00267">
    <property type="entry name" value="GGDEF"/>
    <property type="match status" value="1"/>
</dbReference>
<dbReference type="CDD" id="cd17538">
    <property type="entry name" value="REC_D1_PleD-like"/>
    <property type="match status" value="1"/>
</dbReference>
<evidence type="ECO:0000259" key="5">
    <source>
        <dbReference type="PROSITE" id="PS50887"/>
    </source>
</evidence>
<dbReference type="NCBIfam" id="NF007135">
    <property type="entry name" value="PRK09581.1"/>
    <property type="match status" value="1"/>
</dbReference>
<dbReference type="PROSITE" id="PS50887">
    <property type="entry name" value="GGDEF"/>
    <property type="match status" value="1"/>
</dbReference>
<evidence type="ECO:0000256" key="1">
    <source>
        <dbReference type="ARBA" id="ARBA00012528"/>
    </source>
</evidence>
<dbReference type="Gene3D" id="6.10.250.690">
    <property type="match status" value="1"/>
</dbReference>
<gene>
    <name evidence="6" type="ORF">HW532_02070</name>
</gene>
<dbReference type="Gene3D" id="3.30.70.270">
    <property type="match status" value="1"/>
</dbReference>
<feature type="domain" description="Response regulatory" evidence="4">
    <location>
        <begin position="156"/>
        <end position="270"/>
    </location>
</feature>
<dbReference type="PANTHER" id="PTHR45138:SF9">
    <property type="entry name" value="DIGUANYLATE CYCLASE DGCM-RELATED"/>
    <property type="match status" value="1"/>
</dbReference>
<dbReference type="SUPFAM" id="SSF55073">
    <property type="entry name" value="Nucleotide cyclase"/>
    <property type="match status" value="1"/>
</dbReference>
<dbReference type="GO" id="GO:0052621">
    <property type="term" value="F:diguanylate cyclase activity"/>
    <property type="evidence" value="ECO:0007669"/>
    <property type="project" value="UniProtKB-EC"/>
</dbReference>
<dbReference type="FunFam" id="3.40.50.2300:FF:000574">
    <property type="entry name" value="Response regulator PleD"/>
    <property type="match status" value="1"/>
</dbReference>
<evidence type="ECO:0000259" key="4">
    <source>
        <dbReference type="PROSITE" id="PS50110"/>
    </source>
</evidence>
<dbReference type="SUPFAM" id="SSF52172">
    <property type="entry name" value="CheY-like"/>
    <property type="match status" value="2"/>
</dbReference>
<dbReference type="Pfam" id="PF00072">
    <property type="entry name" value="Response_reg"/>
    <property type="match status" value="2"/>
</dbReference>
<dbReference type="GO" id="GO:1902201">
    <property type="term" value="P:negative regulation of bacterial-type flagellum-dependent cell motility"/>
    <property type="evidence" value="ECO:0007669"/>
    <property type="project" value="TreeGrafter"/>
</dbReference>
<dbReference type="InterPro" id="IPR050469">
    <property type="entry name" value="Diguanylate_Cyclase"/>
</dbReference>
<organism evidence="6 7">
    <name type="scientific">Kaustia mangrovi</name>
    <dbReference type="NCBI Taxonomy" id="2593653"/>
    <lineage>
        <taxon>Bacteria</taxon>
        <taxon>Pseudomonadati</taxon>
        <taxon>Pseudomonadota</taxon>
        <taxon>Alphaproteobacteria</taxon>
        <taxon>Hyphomicrobiales</taxon>
        <taxon>Parvibaculaceae</taxon>
        <taxon>Kaustia</taxon>
    </lineage>
</organism>
<evidence type="ECO:0000256" key="3">
    <source>
        <dbReference type="PROSITE-ProRule" id="PRU00169"/>
    </source>
</evidence>
<name>A0A7S8C1G8_9HYPH</name>
<comment type="catalytic activity">
    <reaction evidence="2">
        <text>2 GTP = 3',3'-c-di-GMP + 2 diphosphate</text>
        <dbReference type="Rhea" id="RHEA:24898"/>
        <dbReference type="ChEBI" id="CHEBI:33019"/>
        <dbReference type="ChEBI" id="CHEBI:37565"/>
        <dbReference type="ChEBI" id="CHEBI:58805"/>
        <dbReference type="EC" id="2.7.7.65"/>
    </reaction>
</comment>
<dbReference type="InterPro" id="IPR029787">
    <property type="entry name" value="Nucleotide_cyclase"/>
</dbReference>
<dbReference type="PANTHER" id="PTHR45138">
    <property type="entry name" value="REGULATORY COMPONENTS OF SENSORY TRANSDUCTION SYSTEM"/>
    <property type="match status" value="1"/>
</dbReference>
<dbReference type="SMART" id="SM00448">
    <property type="entry name" value="REC"/>
    <property type="match status" value="2"/>
</dbReference>
<dbReference type="EC" id="2.7.7.65" evidence="1"/>
<dbReference type="CDD" id="cd01949">
    <property type="entry name" value="GGDEF"/>
    <property type="match status" value="1"/>
</dbReference>
<protein>
    <recommendedName>
        <fullName evidence="1">diguanylate cyclase</fullName>
        <ecNumber evidence="1">2.7.7.65</ecNumber>
    </recommendedName>
</protein>
<dbReference type="GO" id="GO:0005886">
    <property type="term" value="C:plasma membrane"/>
    <property type="evidence" value="ECO:0007669"/>
    <property type="project" value="TreeGrafter"/>
</dbReference>
<dbReference type="NCBIfam" id="TIGR00254">
    <property type="entry name" value="GGDEF"/>
    <property type="match status" value="1"/>
</dbReference>
<dbReference type="Pfam" id="PF00990">
    <property type="entry name" value="GGDEF"/>
    <property type="match status" value="1"/>
</dbReference>
<dbReference type="InterPro" id="IPR043128">
    <property type="entry name" value="Rev_trsase/Diguanyl_cyclase"/>
</dbReference>
<dbReference type="KEGG" id="kmn:HW532_02070"/>
<dbReference type="FunFam" id="3.30.70.270:FF:000001">
    <property type="entry name" value="Diguanylate cyclase domain protein"/>
    <property type="match status" value="1"/>
</dbReference>
<dbReference type="InterPro" id="IPR001789">
    <property type="entry name" value="Sig_transdc_resp-reg_receiver"/>
</dbReference>